<evidence type="ECO:0000256" key="4">
    <source>
        <dbReference type="ARBA" id="ARBA00022679"/>
    </source>
</evidence>
<evidence type="ECO:0000256" key="9">
    <source>
        <dbReference type="ARBA" id="ARBA00022842"/>
    </source>
</evidence>
<comment type="caution">
    <text evidence="16">The sequence shown here is derived from an EMBL/GenBank/DDBJ whole genome shotgun (WGS) entry which is preliminary data.</text>
</comment>
<evidence type="ECO:0000256" key="12">
    <source>
        <dbReference type="SAM" id="MobiDB-lite"/>
    </source>
</evidence>
<keyword evidence="3" id="KW-0820">tRNA-binding</keyword>
<keyword evidence="8" id="KW-0547">Nucleotide-binding</keyword>
<dbReference type="InterPro" id="IPR032828">
    <property type="entry name" value="PolyA_RNA-bd"/>
</dbReference>
<dbReference type="GO" id="GO:0000166">
    <property type="term" value="F:nucleotide binding"/>
    <property type="evidence" value="ECO:0007669"/>
    <property type="project" value="UniProtKB-KW"/>
</dbReference>
<dbReference type="EMBL" id="PVWK01000031">
    <property type="protein sequence ID" value="PSB31950.1"/>
    <property type="molecule type" value="Genomic_DNA"/>
</dbReference>
<name>A0A2T1EGR0_9CYAN</name>
<reference evidence="17" key="1">
    <citation type="submission" date="2018-02" db="EMBL/GenBank/DDBJ databases">
        <authorList>
            <person name="Moore K."/>
            <person name="Momper L."/>
        </authorList>
    </citation>
    <scope>NUCLEOTIDE SEQUENCE [LARGE SCALE GENOMIC DNA]</scope>
    <source>
        <strain evidence="17">ULC18</strain>
    </source>
</reference>
<dbReference type="InterPro" id="IPR050124">
    <property type="entry name" value="tRNA_CCA-adding_enzyme"/>
</dbReference>
<dbReference type="OrthoDB" id="9805698at2"/>
<dbReference type="PANTHER" id="PTHR47545">
    <property type="entry name" value="MULTIFUNCTIONAL CCA PROTEIN"/>
    <property type="match status" value="1"/>
</dbReference>
<gene>
    <name evidence="16" type="ORF">C7B82_06380</name>
</gene>
<accession>A0A2T1EGR0</accession>
<feature type="domain" description="CCA-adding enzyme C-terminal" evidence="15">
    <location>
        <begin position="296"/>
        <end position="459"/>
    </location>
</feature>
<dbReference type="SUPFAM" id="SSF81891">
    <property type="entry name" value="Poly A polymerase C-terminal region-like"/>
    <property type="match status" value="1"/>
</dbReference>
<comment type="similarity">
    <text evidence="2 11">Belongs to the tRNA nucleotidyltransferase/poly(A) polymerase family.</text>
</comment>
<dbReference type="Pfam" id="PF01743">
    <property type="entry name" value="PolyA_pol"/>
    <property type="match status" value="1"/>
</dbReference>
<evidence type="ECO:0000313" key="16">
    <source>
        <dbReference type="EMBL" id="PSB31950.1"/>
    </source>
</evidence>
<keyword evidence="10 11" id="KW-0694">RNA-binding</keyword>
<dbReference type="GO" id="GO:0016779">
    <property type="term" value="F:nucleotidyltransferase activity"/>
    <property type="evidence" value="ECO:0007669"/>
    <property type="project" value="UniProtKB-KW"/>
</dbReference>
<keyword evidence="7" id="KW-0479">Metal-binding</keyword>
<protein>
    <submittedName>
        <fullName evidence="16">[cytidine(C)-cytidine(C)-adenosine (A)]-adding enzyme</fullName>
    </submittedName>
</protein>
<dbReference type="GO" id="GO:0000049">
    <property type="term" value="F:tRNA binding"/>
    <property type="evidence" value="ECO:0007669"/>
    <property type="project" value="UniProtKB-KW"/>
</dbReference>
<evidence type="ECO:0000256" key="10">
    <source>
        <dbReference type="ARBA" id="ARBA00022884"/>
    </source>
</evidence>
<feature type="domain" description="Poly A polymerase head" evidence="13">
    <location>
        <begin position="34"/>
        <end position="144"/>
    </location>
</feature>
<keyword evidence="9" id="KW-0460">Magnesium</keyword>
<sequence length="471" mass="51938">MDLKYQLSVPAVSSALSPKTWPFSLEWLPHSACLVGGTVRDALLERESEYLDLDFVMPVGAVETAQAIARHYKAGFVLLDAERQIARVVFEQGTADFAQQVGSSLEADLERRDFTVNAIAYNPHTDQLLDPLHGYADLQKHQLRMVSPENLREDPLRLLRAYRQAAQLGFTVEAETRLVIRELAALLQRIAAERVQSELNYLLSSTRGTTWLAMAWQDALLGDWFPAATAQSLALVAAIDQASVMLQDTVPAFAWELFSRIRNLPKNQRYQAWKGASGDQSPSQKLPEPTVSGSTRTWLTTAKLTSLLPSRVPLAELQLRRLKYSRTEVQAVSTILRCLPHLCPAAKPDDANDATWCFHPAQLNLSLRQQYEFFQGAGATFPAIALLALALGTPLEAIAPLIHRFLTPDDPVAHATPLLTGQDLMTALRLPPGPRIGRLLSAIQLARAEAKIGTAAEALQLAAELIDRCEC</sequence>
<keyword evidence="6" id="KW-0548">Nucleotidyltransferase</keyword>
<evidence type="ECO:0000259" key="15">
    <source>
        <dbReference type="Pfam" id="PF13735"/>
    </source>
</evidence>
<evidence type="ECO:0000256" key="5">
    <source>
        <dbReference type="ARBA" id="ARBA00022694"/>
    </source>
</evidence>
<dbReference type="GO" id="GO:0008033">
    <property type="term" value="P:tRNA processing"/>
    <property type="evidence" value="ECO:0007669"/>
    <property type="project" value="UniProtKB-KW"/>
</dbReference>
<keyword evidence="17" id="KW-1185">Reference proteome</keyword>
<dbReference type="CDD" id="cd05398">
    <property type="entry name" value="NT_ClassII-CCAase"/>
    <property type="match status" value="1"/>
</dbReference>
<dbReference type="InterPro" id="IPR032810">
    <property type="entry name" value="CCA-adding_enz_C"/>
</dbReference>
<dbReference type="Pfam" id="PF12627">
    <property type="entry name" value="PolyA_pol_RNAbd"/>
    <property type="match status" value="1"/>
</dbReference>
<evidence type="ECO:0000313" key="17">
    <source>
        <dbReference type="Proteomes" id="UP000239576"/>
    </source>
</evidence>
<evidence type="ECO:0000256" key="1">
    <source>
        <dbReference type="ARBA" id="ARBA00001946"/>
    </source>
</evidence>
<evidence type="ECO:0000256" key="11">
    <source>
        <dbReference type="RuleBase" id="RU003953"/>
    </source>
</evidence>
<evidence type="ECO:0000256" key="2">
    <source>
        <dbReference type="ARBA" id="ARBA00007265"/>
    </source>
</evidence>
<reference evidence="16 17" key="2">
    <citation type="submission" date="2018-03" db="EMBL/GenBank/DDBJ databases">
        <title>The ancient ancestry and fast evolution of plastids.</title>
        <authorList>
            <person name="Moore K.R."/>
            <person name="Magnabosco C."/>
            <person name="Momper L."/>
            <person name="Gold D.A."/>
            <person name="Bosak T."/>
            <person name="Fournier G.P."/>
        </authorList>
    </citation>
    <scope>NUCLEOTIDE SEQUENCE [LARGE SCALE GENOMIC DNA]</scope>
    <source>
        <strain evidence="16 17">ULC18</strain>
    </source>
</reference>
<dbReference type="Gene3D" id="1.10.3090.10">
    <property type="entry name" value="cca-adding enzyme, domain 2"/>
    <property type="match status" value="1"/>
</dbReference>
<evidence type="ECO:0000259" key="14">
    <source>
        <dbReference type="Pfam" id="PF12627"/>
    </source>
</evidence>
<evidence type="ECO:0000256" key="6">
    <source>
        <dbReference type="ARBA" id="ARBA00022695"/>
    </source>
</evidence>
<organism evidence="16 17">
    <name type="scientific">Stenomitos frigidus ULC18</name>
    <dbReference type="NCBI Taxonomy" id="2107698"/>
    <lineage>
        <taxon>Bacteria</taxon>
        <taxon>Bacillati</taxon>
        <taxon>Cyanobacteriota</taxon>
        <taxon>Cyanophyceae</taxon>
        <taxon>Leptolyngbyales</taxon>
        <taxon>Leptolyngbyaceae</taxon>
        <taxon>Stenomitos</taxon>
    </lineage>
</organism>
<comment type="cofactor">
    <cofactor evidence="1">
        <name>Mg(2+)</name>
        <dbReference type="ChEBI" id="CHEBI:18420"/>
    </cofactor>
</comment>
<dbReference type="Pfam" id="PF13735">
    <property type="entry name" value="tRNA_NucTran2_2"/>
    <property type="match status" value="1"/>
</dbReference>
<evidence type="ECO:0000256" key="7">
    <source>
        <dbReference type="ARBA" id="ARBA00022723"/>
    </source>
</evidence>
<dbReference type="Proteomes" id="UP000239576">
    <property type="component" value="Unassembled WGS sequence"/>
</dbReference>
<evidence type="ECO:0000256" key="3">
    <source>
        <dbReference type="ARBA" id="ARBA00022555"/>
    </source>
</evidence>
<dbReference type="SUPFAM" id="SSF81301">
    <property type="entry name" value="Nucleotidyltransferase"/>
    <property type="match status" value="1"/>
</dbReference>
<feature type="domain" description="tRNA nucleotidyltransferase/poly(A) polymerase RNA and SrmB- binding" evidence="14">
    <location>
        <begin position="169"/>
        <end position="229"/>
    </location>
</feature>
<dbReference type="InterPro" id="IPR002646">
    <property type="entry name" value="PolA_pol_head_dom"/>
</dbReference>
<keyword evidence="4 11" id="KW-0808">Transferase</keyword>
<proteinExistence type="inferred from homology"/>
<dbReference type="InterPro" id="IPR043519">
    <property type="entry name" value="NT_sf"/>
</dbReference>
<evidence type="ECO:0000259" key="13">
    <source>
        <dbReference type="Pfam" id="PF01743"/>
    </source>
</evidence>
<dbReference type="GO" id="GO:0046872">
    <property type="term" value="F:metal ion binding"/>
    <property type="evidence" value="ECO:0007669"/>
    <property type="project" value="UniProtKB-KW"/>
</dbReference>
<dbReference type="AlphaFoldDB" id="A0A2T1EGR0"/>
<keyword evidence="5" id="KW-0819">tRNA processing</keyword>
<dbReference type="Gene3D" id="3.30.460.10">
    <property type="entry name" value="Beta Polymerase, domain 2"/>
    <property type="match status" value="1"/>
</dbReference>
<dbReference type="PANTHER" id="PTHR47545:SF2">
    <property type="entry name" value="CC-ADDING TRNA NUCLEOTIDYLTRANSFERASE"/>
    <property type="match status" value="1"/>
</dbReference>
<feature type="region of interest" description="Disordered" evidence="12">
    <location>
        <begin position="272"/>
        <end position="293"/>
    </location>
</feature>
<evidence type="ECO:0000256" key="8">
    <source>
        <dbReference type="ARBA" id="ARBA00022741"/>
    </source>
</evidence>